<evidence type="ECO:0000313" key="4">
    <source>
        <dbReference type="EMBL" id="GCB76352.1"/>
    </source>
</evidence>
<gene>
    <name evidence="4" type="ORF">scyTo_0020464</name>
</gene>
<reference evidence="4 5" key="1">
    <citation type="journal article" date="2018" name="Nat. Ecol. Evol.">
        <title>Shark genomes provide insights into elasmobranch evolution and the origin of vertebrates.</title>
        <authorList>
            <person name="Hara Y"/>
            <person name="Yamaguchi K"/>
            <person name="Onimaru K"/>
            <person name="Kadota M"/>
            <person name="Koyanagi M"/>
            <person name="Keeley SD"/>
            <person name="Tatsumi K"/>
            <person name="Tanaka K"/>
            <person name="Motone F"/>
            <person name="Kageyama Y"/>
            <person name="Nozu R"/>
            <person name="Adachi N"/>
            <person name="Nishimura O"/>
            <person name="Nakagawa R"/>
            <person name="Tanegashima C"/>
            <person name="Kiyatake I"/>
            <person name="Matsumoto R"/>
            <person name="Murakumo K"/>
            <person name="Nishida K"/>
            <person name="Terakita A"/>
            <person name="Kuratani S"/>
            <person name="Sato K"/>
            <person name="Hyodo S Kuraku.S."/>
        </authorList>
    </citation>
    <scope>NUCLEOTIDE SEQUENCE [LARGE SCALE GENOMIC DNA]</scope>
</reference>
<sequence length="623" mass="72501">AMAFAGSVWWQICPPISKAARRPVDRSHLVSPSKSLIVSCGEMDSTFKKKKLEEIVAVNLSEQFLKNLGSLPNCSALKICHLARNYITKFDALINCPNLIKLDLHGNHISELPDEDFWSDMKSLQILYLHDNIIGRMSDIEPLFSCPNLVVLTLFDTPVSLAPKYRHNIVNKLWSLKALDNFVIADEEIIEDWPKSDEFKALSLYFFLDLPIRSQISTWRCELRRIRELNSTINIILAHHSPVLILQRWLRGFLVRKKLRAILTPCEDFLDREVHAELCSRGIHVLKDGSMWVASSEQNDWCNVVHLEIDKSKLHFELLEDRCEASDIISGIYPRISQWDQGKSPNLKPKENIFRHRVFRKPNFDPRPGIFELDPSIDEEEEEEDEEDEEEDKEDFHDILQLFRIVQQPDPAREILLSRLAAGADIRQGIQSIHEILRNQPQPKFTYQPPVSLDMRLYTKSYGCVSLAPFIAIQKAYGDREKAVKQQLLAERTRRLKAAEDHSRSNRHRQALKKSHEPLRKYKEEKVHAVQVLQQQKRDEAESLTLVRHNSYLFLTEKSRRESEHELVKKFSCSYTMLSEASLKHQIREQAENIQQLKLDSAQGIRRKAKQLKQEITDFMMHK</sequence>
<keyword evidence="5" id="KW-1185">Reference proteome</keyword>
<keyword evidence="2" id="KW-0677">Repeat</keyword>
<feature type="non-terminal residue" evidence="4">
    <location>
        <position position="1"/>
    </location>
</feature>
<comment type="caution">
    <text evidence="4">The sequence shown here is derived from an EMBL/GenBank/DDBJ whole genome shotgun (WGS) entry which is preliminary data.</text>
</comment>
<dbReference type="PANTHER" id="PTHR46723">
    <property type="entry name" value="LEUCINE-RICH REPEAT AND IQ DOMAIN-CONTAINING PROTEIN 3"/>
    <property type="match status" value="1"/>
</dbReference>
<dbReference type="PROSITE" id="PS50096">
    <property type="entry name" value="IQ"/>
    <property type="match status" value="1"/>
</dbReference>
<dbReference type="InterPro" id="IPR001611">
    <property type="entry name" value="Leu-rich_rpt"/>
</dbReference>
<dbReference type="InterPro" id="IPR052859">
    <property type="entry name" value="LRR-IQ_domain_protein"/>
</dbReference>
<dbReference type="OMA" id="HVVNSIW"/>
<dbReference type="EMBL" id="BFAA01016557">
    <property type="protein sequence ID" value="GCB76352.1"/>
    <property type="molecule type" value="Genomic_DNA"/>
</dbReference>
<evidence type="ECO:0000256" key="2">
    <source>
        <dbReference type="ARBA" id="ARBA00022737"/>
    </source>
</evidence>
<feature type="region of interest" description="Disordered" evidence="3">
    <location>
        <begin position="495"/>
        <end position="520"/>
    </location>
</feature>
<accession>A0A401PTD0</accession>
<dbReference type="STRING" id="75743.A0A401PTD0"/>
<organism evidence="4 5">
    <name type="scientific">Scyliorhinus torazame</name>
    <name type="common">Cloudy catshark</name>
    <name type="synonym">Catulus torazame</name>
    <dbReference type="NCBI Taxonomy" id="75743"/>
    <lineage>
        <taxon>Eukaryota</taxon>
        <taxon>Metazoa</taxon>
        <taxon>Chordata</taxon>
        <taxon>Craniata</taxon>
        <taxon>Vertebrata</taxon>
        <taxon>Chondrichthyes</taxon>
        <taxon>Elasmobranchii</taxon>
        <taxon>Galeomorphii</taxon>
        <taxon>Galeoidea</taxon>
        <taxon>Carcharhiniformes</taxon>
        <taxon>Scyliorhinidae</taxon>
        <taxon>Scyliorhinus</taxon>
    </lineage>
</organism>
<dbReference type="Proteomes" id="UP000288216">
    <property type="component" value="Unassembled WGS sequence"/>
</dbReference>
<evidence type="ECO:0000256" key="3">
    <source>
        <dbReference type="SAM" id="MobiDB-lite"/>
    </source>
</evidence>
<dbReference type="Gene3D" id="3.80.10.10">
    <property type="entry name" value="Ribonuclease Inhibitor"/>
    <property type="match status" value="1"/>
</dbReference>
<dbReference type="Pfam" id="PF12799">
    <property type="entry name" value="LRR_4"/>
    <property type="match status" value="1"/>
</dbReference>
<name>A0A401PTD0_SCYTO</name>
<keyword evidence="1" id="KW-0433">Leucine-rich repeat</keyword>
<protein>
    <recommendedName>
        <fullName evidence="6">Leucine-rich repeat and IQ domain-containing protein 3</fullName>
    </recommendedName>
</protein>
<evidence type="ECO:0000313" key="5">
    <source>
        <dbReference type="Proteomes" id="UP000288216"/>
    </source>
</evidence>
<dbReference type="InterPro" id="IPR025875">
    <property type="entry name" value="Leu-rich_rpt_4"/>
</dbReference>
<dbReference type="AlphaFoldDB" id="A0A401PTD0"/>
<dbReference type="InterPro" id="IPR032675">
    <property type="entry name" value="LRR_dom_sf"/>
</dbReference>
<feature type="region of interest" description="Disordered" evidence="3">
    <location>
        <begin position="367"/>
        <end position="393"/>
    </location>
</feature>
<feature type="compositionally biased region" description="Basic and acidic residues" evidence="3">
    <location>
        <begin position="495"/>
        <end position="504"/>
    </location>
</feature>
<feature type="compositionally biased region" description="Acidic residues" evidence="3">
    <location>
        <begin position="375"/>
        <end position="393"/>
    </location>
</feature>
<dbReference type="PANTHER" id="PTHR46723:SF1">
    <property type="entry name" value="LEUCINE-RICH REPEAT AND IQ DOMAIN-CONTAINING PROTEIN 3"/>
    <property type="match status" value="1"/>
</dbReference>
<proteinExistence type="predicted"/>
<dbReference type="OrthoDB" id="676979at2759"/>
<evidence type="ECO:0008006" key="6">
    <source>
        <dbReference type="Google" id="ProtNLM"/>
    </source>
</evidence>
<evidence type="ECO:0000256" key="1">
    <source>
        <dbReference type="ARBA" id="ARBA00022614"/>
    </source>
</evidence>
<dbReference type="PROSITE" id="PS51450">
    <property type="entry name" value="LRR"/>
    <property type="match status" value="2"/>
</dbReference>
<dbReference type="SUPFAM" id="SSF52058">
    <property type="entry name" value="L domain-like"/>
    <property type="match status" value="1"/>
</dbReference>